<dbReference type="InterPro" id="IPR015797">
    <property type="entry name" value="NUDIX_hydrolase-like_dom_sf"/>
</dbReference>
<dbReference type="InterPro" id="IPR020476">
    <property type="entry name" value="Nudix_hydrolase"/>
</dbReference>
<dbReference type="Gene3D" id="3.90.79.10">
    <property type="entry name" value="Nucleoside Triphosphate Pyrophosphohydrolase"/>
    <property type="match status" value="1"/>
</dbReference>
<evidence type="ECO:0000313" key="4">
    <source>
        <dbReference type="EMBL" id="RSK25306.1"/>
    </source>
</evidence>
<sequence>MFTYKDRAGQRVDLFWEKDQAGMVPTHVIVAAFDGCRWLMTVHPERGFEWPGGKAEPGETIEQAAVREVYEETGVHAGNLIFVADYVVHADPPFCKRVFAADILAADENFKRRETEGASYLAESDWEKSAANLSMHMSDEGMDRIRKKVLADERRRND</sequence>
<dbReference type="PRINTS" id="PR00502">
    <property type="entry name" value="NUDIXFAMILY"/>
</dbReference>
<dbReference type="PANTHER" id="PTHR43736">
    <property type="entry name" value="ADP-RIBOSE PYROPHOSPHATASE"/>
    <property type="match status" value="1"/>
</dbReference>
<comment type="similarity">
    <text evidence="2">Belongs to the Nudix hydrolase family.</text>
</comment>
<keyword evidence="1 2" id="KW-0378">Hydrolase</keyword>
<feature type="domain" description="Nudix hydrolase" evidence="3">
    <location>
        <begin position="23"/>
        <end position="143"/>
    </location>
</feature>
<accession>A0A1G7EP54</accession>
<evidence type="ECO:0000256" key="2">
    <source>
        <dbReference type="RuleBase" id="RU003476"/>
    </source>
</evidence>
<organism evidence="5 6">
    <name type="scientific">Bhargavaea beijingensis</name>
    <dbReference type="NCBI Taxonomy" id="426756"/>
    <lineage>
        <taxon>Bacteria</taxon>
        <taxon>Bacillati</taxon>
        <taxon>Bacillota</taxon>
        <taxon>Bacilli</taxon>
        <taxon>Bacillales</taxon>
        <taxon>Caryophanaceae</taxon>
        <taxon>Bhargavaea</taxon>
    </lineage>
</organism>
<dbReference type="Proteomes" id="UP000198823">
    <property type="component" value="Unassembled WGS sequence"/>
</dbReference>
<dbReference type="GO" id="GO:0016787">
    <property type="term" value="F:hydrolase activity"/>
    <property type="evidence" value="ECO:0007669"/>
    <property type="project" value="UniProtKB-KW"/>
</dbReference>
<evidence type="ECO:0000313" key="7">
    <source>
        <dbReference type="Proteomes" id="UP000272481"/>
    </source>
</evidence>
<dbReference type="OrthoDB" id="9131041at2"/>
<dbReference type="SUPFAM" id="SSF55811">
    <property type="entry name" value="Nudix"/>
    <property type="match status" value="1"/>
</dbReference>
<protein>
    <submittedName>
        <fullName evidence="5">8-oxo-dGTP diphosphatase</fullName>
    </submittedName>
    <submittedName>
        <fullName evidence="4">NUDIX domain-containing protein</fullName>
    </submittedName>
</protein>
<dbReference type="EMBL" id="FNAR01000014">
    <property type="protein sequence ID" value="SDE65458.1"/>
    <property type="molecule type" value="Genomic_DNA"/>
</dbReference>
<evidence type="ECO:0000313" key="5">
    <source>
        <dbReference type="EMBL" id="SDE65458.1"/>
    </source>
</evidence>
<dbReference type="InterPro" id="IPR000086">
    <property type="entry name" value="NUDIX_hydrolase_dom"/>
</dbReference>
<dbReference type="PROSITE" id="PS00893">
    <property type="entry name" value="NUDIX_BOX"/>
    <property type="match status" value="1"/>
</dbReference>
<dbReference type="RefSeq" id="WP_092097708.1">
    <property type="nucleotide sequence ID" value="NZ_FNAR01000014.1"/>
</dbReference>
<dbReference type="EMBL" id="RWGW01000019">
    <property type="protein sequence ID" value="RSK25306.1"/>
    <property type="molecule type" value="Genomic_DNA"/>
</dbReference>
<name>A0A1G7EP54_9BACL</name>
<dbReference type="Pfam" id="PF00293">
    <property type="entry name" value="NUDIX"/>
    <property type="match status" value="1"/>
</dbReference>
<keyword evidence="7" id="KW-1185">Reference proteome</keyword>
<dbReference type="STRING" id="426756.SAMN04488126_11454"/>
<dbReference type="PROSITE" id="PS51462">
    <property type="entry name" value="NUDIX"/>
    <property type="match status" value="1"/>
</dbReference>
<evidence type="ECO:0000313" key="6">
    <source>
        <dbReference type="Proteomes" id="UP000198823"/>
    </source>
</evidence>
<dbReference type="PANTHER" id="PTHR43736:SF2">
    <property type="entry name" value="MUTT_NUDIX FAMILY PROTEIN"/>
    <property type="match status" value="1"/>
</dbReference>
<dbReference type="InterPro" id="IPR020084">
    <property type="entry name" value="NUDIX_hydrolase_CS"/>
</dbReference>
<evidence type="ECO:0000259" key="3">
    <source>
        <dbReference type="PROSITE" id="PS51462"/>
    </source>
</evidence>
<dbReference type="Proteomes" id="UP000272481">
    <property type="component" value="Unassembled WGS sequence"/>
</dbReference>
<proteinExistence type="inferred from homology"/>
<reference evidence="4 7" key="2">
    <citation type="submission" date="2018-12" db="EMBL/GenBank/DDBJ databases">
        <title>Comparitive functional genomics of dry heat resistant strains isolated from the viking spacecraft.</title>
        <authorList>
            <person name="Seuylemezian A."/>
            <person name="Vaishampayan P."/>
        </authorList>
    </citation>
    <scope>NUCLEOTIDE SEQUENCE [LARGE SCALE GENOMIC DNA]</scope>
    <source>
        <strain evidence="4 7">M6-11</strain>
    </source>
</reference>
<gene>
    <name evidence="4" type="ORF">EJA12_11470</name>
    <name evidence="5" type="ORF">SAMN04488126_11454</name>
</gene>
<dbReference type="AlphaFoldDB" id="A0A1G7EP54"/>
<reference evidence="5 6" key="1">
    <citation type="submission" date="2016-10" db="EMBL/GenBank/DDBJ databases">
        <authorList>
            <person name="de Groot N.N."/>
        </authorList>
    </citation>
    <scope>NUCLEOTIDE SEQUENCE [LARGE SCALE GENOMIC DNA]</scope>
    <source>
        <strain evidence="5 6">CGMCC 1.6762</strain>
    </source>
</reference>
<evidence type="ECO:0000256" key="1">
    <source>
        <dbReference type="ARBA" id="ARBA00022801"/>
    </source>
</evidence>